<accession>A0A6M3K421</accession>
<gene>
    <name evidence="1" type="ORF">MM415A01581_0009</name>
</gene>
<reference evidence="1" key="1">
    <citation type="submission" date="2020-03" db="EMBL/GenBank/DDBJ databases">
        <title>The deep terrestrial virosphere.</title>
        <authorList>
            <person name="Holmfeldt K."/>
            <person name="Nilsson E."/>
            <person name="Simone D."/>
            <person name="Lopez-Fernandez M."/>
            <person name="Wu X."/>
            <person name="de Brujin I."/>
            <person name="Lundin D."/>
            <person name="Andersson A."/>
            <person name="Bertilsson S."/>
            <person name="Dopson M."/>
        </authorList>
    </citation>
    <scope>NUCLEOTIDE SEQUENCE</scope>
    <source>
        <strain evidence="1">MM415A01581</strain>
    </source>
</reference>
<dbReference type="AlphaFoldDB" id="A0A6M3K421"/>
<evidence type="ECO:0000313" key="1">
    <source>
        <dbReference type="EMBL" id="QJA76092.1"/>
    </source>
</evidence>
<organism evidence="1">
    <name type="scientific">viral metagenome</name>
    <dbReference type="NCBI Taxonomy" id="1070528"/>
    <lineage>
        <taxon>unclassified sequences</taxon>
        <taxon>metagenomes</taxon>
        <taxon>organismal metagenomes</taxon>
    </lineage>
</organism>
<proteinExistence type="predicted"/>
<name>A0A6M3K421_9ZZZZ</name>
<sequence>MVEKSKGIFQLEKVVESGFRAGLMGLLTAAEALREIRDGNIFLPEGYKTFREYVEKRWGIKKSKAYMDIDIDGKVGDDIRNNAEFHYILPTRLYQALPLITDSNKLEILHDAAHIPDREGWENQLRNRKGVIATDECEHAFEPFLEKCFGCGKTRRFKEDV</sequence>
<protein>
    <submittedName>
        <fullName evidence="1">Uncharacterized protein</fullName>
    </submittedName>
</protein>
<dbReference type="EMBL" id="MT142204">
    <property type="protein sequence ID" value="QJA76092.1"/>
    <property type="molecule type" value="Genomic_DNA"/>
</dbReference>